<dbReference type="SUPFAM" id="SSF52540">
    <property type="entry name" value="P-loop containing nucleoside triphosphate hydrolases"/>
    <property type="match status" value="1"/>
</dbReference>
<organism evidence="8 9">
    <name type="scientific">Quillaja saponaria</name>
    <name type="common">Soap bark tree</name>
    <dbReference type="NCBI Taxonomy" id="32244"/>
    <lineage>
        <taxon>Eukaryota</taxon>
        <taxon>Viridiplantae</taxon>
        <taxon>Streptophyta</taxon>
        <taxon>Embryophyta</taxon>
        <taxon>Tracheophyta</taxon>
        <taxon>Spermatophyta</taxon>
        <taxon>Magnoliopsida</taxon>
        <taxon>eudicotyledons</taxon>
        <taxon>Gunneridae</taxon>
        <taxon>Pentapetalae</taxon>
        <taxon>rosids</taxon>
        <taxon>fabids</taxon>
        <taxon>Fabales</taxon>
        <taxon>Quillajaceae</taxon>
        <taxon>Quillaja</taxon>
    </lineage>
</organism>
<dbReference type="EMBL" id="JARAOO010000004">
    <property type="protein sequence ID" value="KAJ7970201.1"/>
    <property type="molecule type" value="Genomic_DNA"/>
</dbReference>
<dbReference type="InterPro" id="IPR027417">
    <property type="entry name" value="P-loop_NTPase"/>
</dbReference>
<dbReference type="Gene3D" id="3.40.50.300">
    <property type="entry name" value="P-loop containing nucleotide triphosphate hydrolases"/>
    <property type="match status" value="1"/>
</dbReference>
<dbReference type="InterPro" id="IPR030378">
    <property type="entry name" value="G_CP_dom"/>
</dbReference>
<dbReference type="GO" id="GO:0003924">
    <property type="term" value="F:GTPase activity"/>
    <property type="evidence" value="ECO:0007669"/>
    <property type="project" value="TreeGrafter"/>
</dbReference>
<gene>
    <name evidence="8" type="ORF">O6P43_008422</name>
</gene>
<keyword evidence="5" id="KW-0496">Mitochondrion</keyword>
<dbReference type="GO" id="GO:0032543">
    <property type="term" value="P:mitochondrial translation"/>
    <property type="evidence" value="ECO:0007669"/>
    <property type="project" value="TreeGrafter"/>
</dbReference>
<evidence type="ECO:0000313" key="8">
    <source>
        <dbReference type="EMBL" id="KAJ7970201.1"/>
    </source>
</evidence>
<keyword evidence="3" id="KW-0378">Hydrolase</keyword>
<sequence>MATATLARRIGTAIKTAARNKGLTREGPWYTPHMAAASRAILERLPLVDLILEVRDARIPLSSAYEALRKYPSSSRKIIVLNKMDLANQAELKAWMKLFDQQNFISYGVNSHNKDNIKEFLNFIQARIRELKKTDHSRYTATVMLIGIPNVGKSALANSLHQVGRISAAEKGRLKHTTVSPEPCETKDISSLKIGSHPNIYILDTPGVLPPEIPDVDICSKLALTETWASHLPCLISKFMKQSNFGFFPFTGAVEECLVGRKKLAQYFLAILNSNNEYKKWEKLSIKENDGSSIDCKSECLSSLEVDRRQKRQYPADHTQDFVVNNVRRILFDIVSCFERNKENVEEMMNLIMAQFNALQDAFQVFTEFDKDAHEKVAAKLLNLYRTGRLGQYSLDVLPRHTQ</sequence>
<dbReference type="PANTHER" id="PTHR45782">
    <property type="entry name" value="MITOCHONDRIAL RIBOSOME-ASSOCIATED GTPASE 1"/>
    <property type="match status" value="1"/>
</dbReference>
<evidence type="ECO:0000256" key="6">
    <source>
        <dbReference type="ARBA" id="ARBA00023134"/>
    </source>
</evidence>
<dbReference type="AlphaFoldDB" id="A0AAD7M7A5"/>
<dbReference type="PROSITE" id="PS51721">
    <property type="entry name" value="G_CP"/>
    <property type="match status" value="1"/>
</dbReference>
<comment type="subcellular location">
    <subcellularLocation>
        <location evidence="1">Mitochondrion</location>
    </subcellularLocation>
</comment>
<keyword evidence="4" id="KW-0809">Transit peptide</keyword>
<dbReference type="CDD" id="cd01856">
    <property type="entry name" value="YlqF"/>
    <property type="match status" value="1"/>
</dbReference>
<keyword evidence="6" id="KW-0342">GTP-binding</keyword>
<evidence type="ECO:0000313" key="9">
    <source>
        <dbReference type="Proteomes" id="UP001163823"/>
    </source>
</evidence>
<reference evidence="8" key="1">
    <citation type="journal article" date="2023" name="Science">
        <title>Elucidation of the pathway for biosynthesis of saponin adjuvants from the soapbark tree.</title>
        <authorList>
            <person name="Reed J."/>
            <person name="Orme A."/>
            <person name="El-Demerdash A."/>
            <person name="Owen C."/>
            <person name="Martin L.B.B."/>
            <person name="Misra R.C."/>
            <person name="Kikuchi S."/>
            <person name="Rejzek M."/>
            <person name="Martin A.C."/>
            <person name="Harkess A."/>
            <person name="Leebens-Mack J."/>
            <person name="Louveau T."/>
            <person name="Stephenson M.J."/>
            <person name="Osbourn A."/>
        </authorList>
    </citation>
    <scope>NUCLEOTIDE SEQUENCE</scope>
    <source>
        <strain evidence="8">S10</strain>
    </source>
</reference>
<evidence type="ECO:0000256" key="2">
    <source>
        <dbReference type="ARBA" id="ARBA00022741"/>
    </source>
</evidence>
<evidence type="ECO:0000259" key="7">
    <source>
        <dbReference type="PROSITE" id="PS51721"/>
    </source>
</evidence>
<dbReference type="GO" id="GO:0005739">
    <property type="term" value="C:mitochondrion"/>
    <property type="evidence" value="ECO:0007669"/>
    <property type="project" value="UniProtKB-SubCell"/>
</dbReference>
<dbReference type="InterPro" id="IPR006073">
    <property type="entry name" value="GTP-bd"/>
</dbReference>
<evidence type="ECO:0000256" key="3">
    <source>
        <dbReference type="ARBA" id="ARBA00022801"/>
    </source>
</evidence>
<proteinExistence type="predicted"/>
<dbReference type="Pfam" id="PF01926">
    <property type="entry name" value="MMR_HSR1"/>
    <property type="match status" value="1"/>
</dbReference>
<dbReference type="KEGG" id="qsa:O6P43_008422"/>
<dbReference type="FunFam" id="3.40.50.300:FF:001008">
    <property type="entry name" value="Mitochondrial GTPase 1"/>
    <property type="match status" value="1"/>
</dbReference>
<feature type="domain" description="CP-type G" evidence="7">
    <location>
        <begin position="39"/>
        <end position="211"/>
    </location>
</feature>
<accession>A0AAD7M7A5</accession>
<dbReference type="GO" id="GO:0005525">
    <property type="term" value="F:GTP binding"/>
    <property type="evidence" value="ECO:0007669"/>
    <property type="project" value="UniProtKB-KW"/>
</dbReference>
<evidence type="ECO:0000256" key="5">
    <source>
        <dbReference type="ARBA" id="ARBA00023128"/>
    </source>
</evidence>
<keyword evidence="2" id="KW-0547">Nucleotide-binding</keyword>
<keyword evidence="9" id="KW-1185">Reference proteome</keyword>
<name>A0AAD7M7A5_QUISA</name>
<dbReference type="Proteomes" id="UP001163823">
    <property type="component" value="Chromosome 4"/>
</dbReference>
<evidence type="ECO:0000256" key="1">
    <source>
        <dbReference type="ARBA" id="ARBA00004173"/>
    </source>
</evidence>
<protein>
    <submittedName>
        <fullName evidence="8">DAR GTPase 2, mitochondrial</fullName>
    </submittedName>
</protein>
<dbReference type="PANTHER" id="PTHR45782:SF1">
    <property type="entry name" value="DAR GTPASE 2, MITOCHONDRIAL"/>
    <property type="match status" value="1"/>
</dbReference>
<evidence type="ECO:0000256" key="4">
    <source>
        <dbReference type="ARBA" id="ARBA00022946"/>
    </source>
</evidence>
<comment type="caution">
    <text evidence="8">The sequence shown here is derived from an EMBL/GenBank/DDBJ whole genome shotgun (WGS) entry which is preliminary data.</text>
</comment>